<keyword evidence="6" id="KW-1185">Reference proteome</keyword>
<dbReference type="EMBL" id="JACHIH010000002">
    <property type="protein sequence ID" value="MBB5045966.1"/>
    <property type="molecule type" value="Genomic_DNA"/>
</dbReference>
<dbReference type="SUPFAM" id="SSF52540">
    <property type="entry name" value="P-loop containing nucleoside triphosphate hydrolases"/>
    <property type="match status" value="2"/>
</dbReference>
<dbReference type="InterPro" id="IPR000330">
    <property type="entry name" value="SNF2_N"/>
</dbReference>
<dbReference type="GO" id="GO:0004386">
    <property type="term" value="F:helicase activity"/>
    <property type="evidence" value="ECO:0007669"/>
    <property type="project" value="UniProtKB-KW"/>
</dbReference>
<dbReference type="SMART" id="SM00487">
    <property type="entry name" value="DEXDc"/>
    <property type="match status" value="1"/>
</dbReference>
<dbReference type="InterPro" id="IPR049730">
    <property type="entry name" value="SNF2/RAD54-like_C"/>
</dbReference>
<dbReference type="InterPro" id="IPR001650">
    <property type="entry name" value="Helicase_C-like"/>
</dbReference>
<evidence type="ECO:0000313" key="6">
    <source>
        <dbReference type="Proteomes" id="UP000542353"/>
    </source>
</evidence>
<evidence type="ECO:0000256" key="2">
    <source>
        <dbReference type="SAM" id="MobiDB-lite"/>
    </source>
</evidence>
<evidence type="ECO:0000259" key="4">
    <source>
        <dbReference type="PROSITE" id="PS51194"/>
    </source>
</evidence>
<keyword evidence="5" id="KW-0347">Helicase</keyword>
<accession>A0A7W8DYK2</accession>
<proteinExistence type="predicted"/>
<dbReference type="InterPro" id="IPR014001">
    <property type="entry name" value="Helicase_ATP-bd"/>
</dbReference>
<dbReference type="PROSITE" id="PS51192">
    <property type="entry name" value="HELICASE_ATP_BIND_1"/>
    <property type="match status" value="1"/>
</dbReference>
<organism evidence="5 6">
    <name type="scientific">Rhodopseudomonas rhenobacensis</name>
    <dbReference type="NCBI Taxonomy" id="87461"/>
    <lineage>
        <taxon>Bacteria</taxon>
        <taxon>Pseudomonadati</taxon>
        <taxon>Pseudomonadota</taxon>
        <taxon>Alphaproteobacteria</taxon>
        <taxon>Hyphomicrobiales</taxon>
        <taxon>Nitrobacteraceae</taxon>
        <taxon>Rhodopseudomonas</taxon>
    </lineage>
</organism>
<evidence type="ECO:0000256" key="1">
    <source>
        <dbReference type="ARBA" id="ARBA00022801"/>
    </source>
</evidence>
<reference evidence="5 6" key="1">
    <citation type="submission" date="2020-08" db="EMBL/GenBank/DDBJ databases">
        <title>Genomic Encyclopedia of Type Strains, Phase IV (KMG-IV): sequencing the most valuable type-strain genomes for metagenomic binning, comparative biology and taxonomic classification.</title>
        <authorList>
            <person name="Goeker M."/>
        </authorList>
    </citation>
    <scope>NUCLEOTIDE SEQUENCE [LARGE SCALE GENOMIC DNA]</scope>
    <source>
        <strain evidence="5 6">DSM 12706</strain>
    </source>
</reference>
<dbReference type="AlphaFoldDB" id="A0A7W8DYK2"/>
<dbReference type="PANTHER" id="PTHR45629:SF7">
    <property type="entry name" value="DNA EXCISION REPAIR PROTEIN ERCC-6-RELATED"/>
    <property type="match status" value="1"/>
</dbReference>
<dbReference type="SMART" id="SM00490">
    <property type="entry name" value="HELICc"/>
    <property type="match status" value="1"/>
</dbReference>
<dbReference type="InterPro" id="IPR050496">
    <property type="entry name" value="SNF2_RAD54_helicase_repair"/>
</dbReference>
<keyword evidence="1" id="KW-0378">Hydrolase</keyword>
<name>A0A7W8DYK2_9BRAD</name>
<dbReference type="PROSITE" id="PS51194">
    <property type="entry name" value="HELICASE_CTER"/>
    <property type="match status" value="1"/>
</dbReference>
<feature type="domain" description="Helicase C-terminal" evidence="4">
    <location>
        <begin position="815"/>
        <end position="965"/>
    </location>
</feature>
<dbReference type="Proteomes" id="UP000542353">
    <property type="component" value="Unassembled WGS sequence"/>
</dbReference>
<dbReference type="GO" id="GO:0005524">
    <property type="term" value="F:ATP binding"/>
    <property type="evidence" value="ECO:0007669"/>
    <property type="project" value="InterPro"/>
</dbReference>
<feature type="region of interest" description="Disordered" evidence="2">
    <location>
        <begin position="421"/>
        <end position="442"/>
    </location>
</feature>
<keyword evidence="5" id="KW-0547">Nucleotide-binding</keyword>
<sequence>MTLTFSCSFLPDVVRIEAKRRRLLKWVAVPVCDWAGERGGAGVAARVLMASVNSLEGRAGEDYVLLPHANVAKLPASIADQLNMPALSMLSVTLTFDGRVDTPDGTIRARWFDEHTRPVSAKRVGAFVQVGDQTSRLSSSLFELLEAIDGFNESVGSDIEARITKWQPVQLALREVTGSEVKADGFLGSLTIYQAGSFALDARETANGPDLVPVLMGRNKAPSLDDNAPAEDDGEVLDSELRDDIADALLPPELQRRFANERFGPSDKTRDAYVLSRNTFVILDKDLKVALDVVREMREASPEARRSFLRNPRPAIAAALGRDDADQAAVGLFVETKQYSERVLGLGIWDPPKLPWLQKKAGQWAPETFPVTLRGRTIELTPERLDEIIEQVDVAKREDRADVAIDQEVYSVAEVEAAVGGLRPETKGPGADPSPEHPEDEGGAVVDENVLILKQNIDGVEYQFSHPRRPVAISRELPIACLALTRPKPHQTQGFKWLVDAWEAGWPGVLLADDMGLGKTFQALAFMAWVRSNAAEKARGTLGTPAKGPILIVAPTALLRNWAAEAELHLGPHVLGDRVDAFGSGLKQLKSAKTAEWTPEDALDVDSLRDADWILTTYETLADNHRAFARVPCSIVVFDEMQKVKSPGTINTHAAKAINADFVLGLTGTPIENRLEDLWCIMDRVAPGYLGDLKTFSATHTEDAHDALKDLKAKLDESRLGLPAIMLRRMKDQILVGLPVKSIKPYRVDMPPEQSDAYARAVREAQSGDRTPGTMLKVIHALRSISLHPNGGGDIDPYDPEAATKWVTESARVRQVFSILRAIEKNGEKALVFLEHRDVQTTFAAAAATLLGLRSEPVIINGTTPGAKRQDIVDRFQNGPPGFNLMVLSPKAAGVGLTITAANHVIHLSRWWNPAVEDQCNDRVYRIGQSKPVTIHVPMALHPSLGDRSFDANLDRLLERRRSLSRHMLAPPVGEADVGVLFDEAVGTSGAGSPQ</sequence>
<protein>
    <submittedName>
        <fullName evidence="5">Superfamily II DNA or RNA helicase</fullName>
    </submittedName>
</protein>
<comment type="caution">
    <text evidence="5">The sequence shown here is derived from an EMBL/GenBank/DDBJ whole genome shotgun (WGS) entry which is preliminary data.</text>
</comment>
<keyword evidence="5" id="KW-0067">ATP-binding</keyword>
<dbReference type="InterPro" id="IPR038718">
    <property type="entry name" value="SNF2-like_sf"/>
</dbReference>
<dbReference type="CDD" id="cd18793">
    <property type="entry name" value="SF2_C_SNF"/>
    <property type="match status" value="1"/>
</dbReference>
<dbReference type="Gene3D" id="3.40.50.10810">
    <property type="entry name" value="Tandem AAA-ATPase domain"/>
    <property type="match status" value="1"/>
</dbReference>
<evidence type="ECO:0000259" key="3">
    <source>
        <dbReference type="PROSITE" id="PS51192"/>
    </source>
</evidence>
<dbReference type="InterPro" id="IPR027417">
    <property type="entry name" value="P-loop_NTPase"/>
</dbReference>
<dbReference type="PANTHER" id="PTHR45629">
    <property type="entry name" value="SNF2/RAD54 FAMILY MEMBER"/>
    <property type="match status" value="1"/>
</dbReference>
<dbReference type="Pfam" id="PF00271">
    <property type="entry name" value="Helicase_C"/>
    <property type="match status" value="1"/>
</dbReference>
<feature type="domain" description="Helicase ATP-binding" evidence="3">
    <location>
        <begin position="500"/>
        <end position="688"/>
    </location>
</feature>
<dbReference type="Pfam" id="PF00176">
    <property type="entry name" value="SNF2-rel_dom"/>
    <property type="match status" value="1"/>
</dbReference>
<evidence type="ECO:0000313" key="5">
    <source>
        <dbReference type="EMBL" id="MBB5045966.1"/>
    </source>
</evidence>
<dbReference type="RefSeq" id="WP_184254313.1">
    <property type="nucleotide sequence ID" value="NZ_JACHIH010000002.1"/>
</dbReference>
<gene>
    <name evidence="5" type="ORF">HNR60_000701</name>
</gene>
<dbReference type="Gene3D" id="3.40.50.300">
    <property type="entry name" value="P-loop containing nucleotide triphosphate hydrolases"/>
    <property type="match status" value="1"/>
</dbReference>
<dbReference type="GO" id="GO:0016787">
    <property type="term" value="F:hydrolase activity"/>
    <property type="evidence" value="ECO:0007669"/>
    <property type="project" value="UniProtKB-KW"/>
</dbReference>